<evidence type="ECO:0000256" key="8">
    <source>
        <dbReference type="ARBA" id="ARBA00023114"/>
    </source>
</evidence>
<dbReference type="EMBL" id="CADILD010000003">
    <property type="protein sequence ID" value="CAB3901697.1"/>
    <property type="molecule type" value="Genomic_DNA"/>
</dbReference>
<dbReference type="GO" id="GO:0009279">
    <property type="term" value="C:cell outer membrane"/>
    <property type="evidence" value="ECO:0007669"/>
    <property type="project" value="UniProtKB-SubCell"/>
</dbReference>
<dbReference type="Gene3D" id="2.40.160.10">
    <property type="entry name" value="Porin"/>
    <property type="match status" value="1"/>
</dbReference>
<keyword evidence="5" id="KW-0812">Transmembrane</keyword>
<proteinExistence type="predicted"/>
<accession>A0A6S7EAA1</accession>
<keyword evidence="4" id="KW-1134">Transmembrane beta strand</keyword>
<dbReference type="Proteomes" id="UP000494105">
    <property type="component" value="Unassembled WGS sequence"/>
</dbReference>
<evidence type="ECO:0000256" key="5">
    <source>
        <dbReference type="ARBA" id="ARBA00022692"/>
    </source>
</evidence>
<organism evidence="13 14">
    <name type="scientific">Achromobacter piechaudii</name>
    <dbReference type="NCBI Taxonomy" id="72556"/>
    <lineage>
        <taxon>Bacteria</taxon>
        <taxon>Pseudomonadati</taxon>
        <taxon>Pseudomonadota</taxon>
        <taxon>Betaproteobacteria</taxon>
        <taxon>Burkholderiales</taxon>
        <taxon>Alcaligenaceae</taxon>
        <taxon>Achromobacter</taxon>
    </lineage>
</organism>
<dbReference type="InterPro" id="IPR033900">
    <property type="entry name" value="Gram_neg_porin_domain"/>
</dbReference>
<dbReference type="GO" id="GO:0015288">
    <property type="term" value="F:porin activity"/>
    <property type="evidence" value="ECO:0007669"/>
    <property type="project" value="UniProtKB-KW"/>
</dbReference>
<evidence type="ECO:0000313" key="14">
    <source>
        <dbReference type="Proteomes" id="UP000494105"/>
    </source>
</evidence>
<protein>
    <submittedName>
        <fullName evidence="13">Outer membrane porin protein</fullName>
    </submittedName>
</protein>
<dbReference type="RefSeq" id="WP_175129550.1">
    <property type="nucleotide sequence ID" value="NZ_CADILD010000003.1"/>
</dbReference>
<reference evidence="13 14" key="1">
    <citation type="submission" date="2020-04" db="EMBL/GenBank/DDBJ databases">
        <authorList>
            <person name="De Canck E."/>
        </authorList>
    </citation>
    <scope>NUCLEOTIDE SEQUENCE [LARGE SCALE GENOMIC DNA]</scope>
    <source>
        <strain evidence="13 14">LMG 1861</strain>
    </source>
</reference>
<evidence type="ECO:0000256" key="10">
    <source>
        <dbReference type="ARBA" id="ARBA00023237"/>
    </source>
</evidence>
<evidence type="ECO:0000256" key="1">
    <source>
        <dbReference type="ARBA" id="ARBA00004571"/>
    </source>
</evidence>
<evidence type="ECO:0000256" key="4">
    <source>
        <dbReference type="ARBA" id="ARBA00022452"/>
    </source>
</evidence>
<keyword evidence="6 11" id="KW-0732">Signal</keyword>
<dbReference type="InterPro" id="IPR023614">
    <property type="entry name" value="Porin_dom_sf"/>
</dbReference>
<evidence type="ECO:0000256" key="2">
    <source>
        <dbReference type="ARBA" id="ARBA00011233"/>
    </source>
</evidence>
<gene>
    <name evidence="13" type="ORF">LMG1861_04327</name>
</gene>
<evidence type="ECO:0000259" key="12">
    <source>
        <dbReference type="Pfam" id="PF13609"/>
    </source>
</evidence>
<dbReference type="Pfam" id="PF13609">
    <property type="entry name" value="Porin_4"/>
    <property type="match status" value="1"/>
</dbReference>
<evidence type="ECO:0000313" key="13">
    <source>
        <dbReference type="EMBL" id="CAB3901697.1"/>
    </source>
</evidence>
<feature type="chain" id="PRO_5028926713" evidence="11">
    <location>
        <begin position="23"/>
        <end position="368"/>
    </location>
</feature>
<dbReference type="GO" id="GO:0006811">
    <property type="term" value="P:monoatomic ion transport"/>
    <property type="evidence" value="ECO:0007669"/>
    <property type="project" value="UniProtKB-KW"/>
</dbReference>
<dbReference type="CDD" id="cd00342">
    <property type="entry name" value="gram_neg_porins"/>
    <property type="match status" value="1"/>
</dbReference>
<dbReference type="AlphaFoldDB" id="A0A6S7EAA1"/>
<name>A0A6S7EAA1_9BURK</name>
<feature type="domain" description="Porin" evidence="12">
    <location>
        <begin position="17"/>
        <end position="343"/>
    </location>
</feature>
<keyword evidence="9" id="KW-0472">Membrane</keyword>
<keyword evidence="7" id="KW-0406">Ion transport</keyword>
<dbReference type="GO" id="GO:0046930">
    <property type="term" value="C:pore complex"/>
    <property type="evidence" value="ECO:0007669"/>
    <property type="project" value="UniProtKB-KW"/>
</dbReference>
<comment type="subunit">
    <text evidence="2">Homotrimer.</text>
</comment>
<evidence type="ECO:0000256" key="7">
    <source>
        <dbReference type="ARBA" id="ARBA00023065"/>
    </source>
</evidence>
<evidence type="ECO:0000256" key="3">
    <source>
        <dbReference type="ARBA" id="ARBA00022448"/>
    </source>
</evidence>
<dbReference type="InterPro" id="IPR050298">
    <property type="entry name" value="Gram-neg_bact_OMP"/>
</dbReference>
<dbReference type="PANTHER" id="PTHR34501:SF9">
    <property type="entry name" value="MAJOR OUTER MEMBRANE PROTEIN P.IA"/>
    <property type="match status" value="1"/>
</dbReference>
<keyword evidence="10" id="KW-0998">Cell outer membrane</keyword>
<evidence type="ECO:0000256" key="11">
    <source>
        <dbReference type="SAM" id="SignalP"/>
    </source>
</evidence>
<dbReference type="PANTHER" id="PTHR34501">
    <property type="entry name" value="PROTEIN YDDL-RELATED"/>
    <property type="match status" value="1"/>
</dbReference>
<feature type="signal peptide" evidence="11">
    <location>
        <begin position="1"/>
        <end position="22"/>
    </location>
</feature>
<evidence type="ECO:0000256" key="6">
    <source>
        <dbReference type="ARBA" id="ARBA00022729"/>
    </source>
</evidence>
<keyword evidence="8" id="KW-0626">Porin</keyword>
<dbReference type="SUPFAM" id="SSF56935">
    <property type="entry name" value="Porins"/>
    <property type="match status" value="1"/>
</dbReference>
<comment type="subcellular location">
    <subcellularLocation>
        <location evidence="1">Cell outer membrane</location>
        <topology evidence="1">Multi-pass membrane protein</topology>
    </subcellularLocation>
</comment>
<evidence type="ECO:0000256" key="9">
    <source>
        <dbReference type="ARBA" id="ARBA00023136"/>
    </source>
</evidence>
<keyword evidence="3" id="KW-0813">Transport</keyword>
<sequence length="368" mass="38941">MKKAFFAAVITGLALPPGLAAAAAVEDFGLQLYGVVDAGVAVTSVSGQGSHAGVLNGGLTDSLWGLSGVEDLGGGWRTRVQLESGFDPSSGQSAEDGRLFNYAAWVGVGNERYGEVRLGRQHTIGQMYGNALEIASWKEMGMGATFKASDNYQFSNMVNVTSADWNGFQLGAGYSFDADDQNRFRTNQNPRATSVGLKYESGPLLAVATWDQLQLGDSPAASGKRPRAVQLGAAYDFEVVKVSLAWSRQQNGYVGLDGGDPDGLGQGLGPAPFVQGGTINAWLVGASVPIGPGTLLLQWSLARPDWQWDNGMTARKAQVATVGYTYALSPRTTLYSFAGYASNYTLDNQFDPANSHTTRVGAGVSHRF</sequence>